<evidence type="ECO:0000313" key="4">
    <source>
        <dbReference type="Proteomes" id="UP001338309"/>
    </source>
</evidence>
<dbReference type="SUPFAM" id="SSF74853">
    <property type="entry name" value="Lamin A/C globular tail domain"/>
    <property type="match status" value="1"/>
</dbReference>
<accession>A0ABQ6PLF9</accession>
<organism evidence="3 4">
    <name type="scientific">Algoriphagus confluentis</name>
    <dbReference type="NCBI Taxonomy" id="1697556"/>
    <lineage>
        <taxon>Bacteria</taxon>
        <taxon>Pseudomonadati</taxon>
        <taxon>Bacteroidota</taxon>
        <taxon>Cytophagia</taxon>
        <taxon>Cytophagales</taxon>
        <taxon>Cyclobacteriaceae</taxon>
        <taxon>Algoriphagus</taxon>
    </lineage>
</organism>
<evidence type="ECO:0000313" key="3">
    <source>
        <dbReference type="EMBL" id="GMQ28013.1"/>
    </source>
</evidence>
<evidence type="ECO:0000256" key="1">
    <source>
        <dbReference type="ARBA" id="ARBA00022729"/>
    </source>
</evidence>
<reference evidence="3 4" key="1">
    <citation type="submission" date="2023-08" db="EMBL/GenBank/DDBJ databases">
        <title>Draft genome sequence of Algoriphagus confluentis.</title>
        <authorList>
            <person name="Takatani N."/>
            <person name="Hosokawa M."/>
            <person name="Sawabe T."/>
        </authorList>
    </citation>
    <scope>NUCLEOTIDE SEQUENCE [LARGE SCALE GENOMIC DNA]</scope>
    <source>
        <strain evidence="3 4">NBRC 111222</strain>
    </source>
</reference>
<dbReference type="InterPro" id="IPR001322">
    <property type="entry name" value="Lamin_tail_dom"/>
</dbReference>
<dbReference type="InterPro" id="IPR036415">
    <property type="entry name" value="Lamin_tail_dom_sf"/>
</dbReference>
<keyword evidence="4" id="KW-1185">Reference proteome</keyword>
<gene>
    <name evidence="3" type="ORF">Aconfl_06560</name>
</gene>
<dbReference type="Proteomes" id="UP001338309">
    <property type="component" value="Unassembled WGS sequence"/>
</dbReference>
<dbReference type="InterPro" id="IPR014755">
    <property type="entry name" value="Cu-Rt/internalin_Ig-like"/>
</dbReference>
<dbReference type="Pfam" id="PF00932">
    <property type="entry name" value="LTD"/>
    <property type="match status" value="2"/>
</dbReference>
<dbReference type="Gene3D" id="2.60.40.1220">
    <property type="match status" value="1"/>
</dbReference>
<name>A0ABQ6PLF9_9BACT</name>
<sequence>MRKFANLFFEKGFFLVLNMAWTWTAFGQSQNFESLFQIQSFPEEFLPGWWGNEVRSTSARIFRSGSAGREGSGALAVQPISTFNGVLWVRLSTEGLSDPKVSFWSRSLRNGTGSRPAAVFYSWGKSLNGEFEGRTRLGEENEFGNEDQEFRRYILDLPEEMRSETAFFLKLEIEYGPGSGSAARWLMDDFAFGEFVVDTDPPGVDRVKGYSATELLLGFDEPVDPGFAQIPLAYTLEGENPERVSLLNDSTAILYFSQTLEEGRPYEIGVRSIPDLEGNFLLDTLVAFSFFDPTAFELKSLVINELMPAPRNDQDLPNVEYIELFNPREKEWRLGGLVISNSRTSAILPEYWMPPGGYLLLGPANQASLLQPFGEVLAIGSWPTLLNSGDQVSLKTTGELLVDELSYTTASWGGSEFSGGGYSLEVINPSFLCGNSNFLLPSQSPQRGTPGELNSVFDPDFGGEMPMISKRYFLDSMQIFMELSYPILSVFGPGNVRLSPEVGIDSAFLISGKEIRVYLNRPIEEGVVLSISLTGLQNCLGGDLPELGPISLVWPSQVQKGDLILNELLFDPLPGDPKFVEIRNTTQKYLNLEGWALGNRSSDGQVAQLRFFGERGLFLPPEDYLAISTDSTRLKITYPKSASGRMLQISSLPSYPISGGTVVLVRPDGEVEEEFRYSSSLHHPLLRNSKGVSLERISKIPAAATSENWQSASAGEDYATPGRRNSQDIEPKDLESVITIDPKVFDPEGSFGPSFTSISYLLDQPGWLGTFRIYTSGGQLVETLGQNQLLGREGLFVWDGTDAEGRRVRPGYYVLLAELYNLGGELLIIKKTVVVGIKL</sequence>
<dbReference type="EMBL" id="BTPD01000002">
    <property type="protein sequence ID" value="GMQ28013.1"/>
    <property type="molecule type" value="Genomic_DNA"/>
</dbReference>
<dbReference type="Gene3D" id="2.60.40.4070">
    <property type="match status" value="1"/>
</dbReference>
<dbReference type="Gene3D" id="2.60.40.1260">
    <property type="entry name" value="Lamin Tail domain"/>
    <property type="match status" value="1"/>
</dbReference>
<keyword evidence="1" id="KW-0732">Signal</keyword>
<comment type="caution">
    <text evidence="3">The sequence shown here is derived from an EMBL/GenBank/DDBJ whole genome shotgun (WGS) entry which is preliminary data.</text>
</comment>
<evidence type="ECO:0000259" key="2">
    <source>
        <dbReference type="Pfam" id="PF00932"/>
    </source>
</evidence>
<feature type="domain" description="LTD" evidence="2">
    <location>
        <begin position="300"/>
        <end position="408"/>
    </location>
</feature>
<feature type="domain" description="LTD" evidence="2">
    <location>
        <begin position="559"/>
        <end position="674"/>
    </location>
</feature>
<protein>
    <submittedName>
        <fullName evidence="3">Lamin tail domain-containing protein</fullName>
    </submittedName>
</protein>
<proteinExistence type="predicted"/>